<dbReference type="GO" id="GO:0005085">
    <property type="term" value="F:guanyl-nucleotide exchange factor activity"/>
    <property type="evidence" value="ECO:0007669"/>
    <property type="project" value="UniProtKB-KW"/>
</dbReference>
<evidence type="ECO:0008006" key="11">
    <source>
        <dbReference type="Google" id="ProtNLM"/>
    </source>
</evidence>
<dbReference type="Pfam" id="PF22697">
    <property type="entry name" value="SOS1_NGEF_PH"/>
    <property type="match status" value="1"/>
</dbReference>
<accession>A0AAD9J3Q5</accession>
<dbReference type="Proteomes" id="UP001208570">
    <property type="component" value="Unassembled WGS sequence"/>
</dbReference>
<dbReference type="PANTHER" id="PTHR46026:SF1">
    <property type="entry name" value="RHO-TYPE GUANINE NUCLEOTIDE EXCHANGE FACTOR, ISOFORM F"/>
    <property type="match status" value="1"/>
</dbReference>
<dbReference type="Pfam" id="PF00621">
    <property type="entry name" value="RhoGEF"/>
    <property type="match status" value="1"/>
</dbReference>
<evidence type="ECO:0000256" key="4">
    <source>
        <dbReference type="ARBA" id="ARBA00023273"/>
    </source>
</evidence>
<feature type="domain" description="DH" evidence="8">
    <location>
        <begin position="93"/>
        <end position="269"/>
    </location>
</feature>
<protein>
    <recommendedName>
        <fullName evidence="11">Rho guanine nucleotide exchange factor 7</fullName>
    </recommendedName>
</protein>
<dbReference type="CDD" id="cd01225">
    <property type="entry name" value="PH_Cool_Pix"/>
    <property type="match status" value="1"/>
</dbReference>
<dbReference type="PROSITE" id="PS50003">
    <property type="entry name" value="PH_DOMAIN"/>
    <property type="match status" value="1"/>
</dbReference>
<dbReference type="AlphaFoldDB" id="A0AAD9J3Q5"/>
<keyword evidence="3" id="KW-0344">Guanine-nucleotide releasing factor</keyword>
<dbReference type="PRINTS" id="PR00452">
    <property type="entry name" value="SH3DOMAIN"/>
</dbReference>
<evidence type="ECO:0000256" key="5">
    <source>
        <dbReference type="PROSITE-ProRule" id="PRU00192"/>
    </source>
</evidence>
<feature type="domain" description="PH" evidence="7">
    <location>
        <begin position="275"/>
        <end position="379"/>
    </location>
</feature>
<keyword evidence="4" id="KW-0966">Cell projection</keyword>
<dbReference type="InterPro" id="IPR036028">
    <property type="entry name" value="SH3-like_dom_sf"/>
</dbReference>
<dbReference type="EMBL" id="JAODUP010000680">
    <property type="protein sequence ID" value="KAK2145461.1"/>
    <property type="molecule type" value="Genomic_DNA"/>
</dbReference>
<name>A0AAD9J3Q5_9ANNE</name>
<dbReference type="InterPro" id="IPR000219">
    <property type="entry name" value="DH_dom"/>
</dbReference>
<dbReference type="Gene3D" id="2.30.29.30">
    <property type="entry name" value="Pleckstrin-homology domain (PH domain)/Phosphotyrosine-binding domain (PTB)"/>
    <property type="match status" value="1"/>
</dbReference>
<evidence type="ECO:0000256" key="3">
    <source>
        <dbReference type="ARBA" id="ARBA00022658"/>
    </source>
</evidence>
<dbReference type="Gene3D" id="1.20.900.10">
    <property type="entry name" value="Dbl homology (DH) domain"/>
    <property type="match status" value="1"/>
</dbReference>
<dbReference type="SMART" id="SM00325">
    <property type="entry name" value="RhoGEF"/>
    <property type="match status" value="1"/>
</dbReference>
<dbReference type="InterPro" id="IPR001452">
    <property type="entry name" value="SH3_domain"/>
</dbReference>
<dbReference type="FunFam" id="1.20.900.10:FF:000016">
    <property type="entry name" value="Rho guanine nucleotide exchange factor 6"/>
    <property type="match status" value="1"/>
</dbReference>
<dbReference type="SUPFAM" id="SSF50729">
    <property type="entry name" value="PH domain-like"/>
    <property type="match status" value="1"/>
</dbReference>
<gene>
    <name evidence="9" type="ORF">LSH36_680g01023</name>
</gene>
<feature type="domain" description="SH3" evidence="6">
    <location>
        <begin position="6"/>
        <end position="65"/>
    </location>
</feature>
<dbReference type="InterPro" id="IPR001849">
    <property type="entry name" value="PH_domain"/>
</dbReference>
<evidence type="ECO:0000313" key="9">
    <source>
        <dbReference type="EMBL" id="KAK2145461.1"/>
    </source>
</evidence>
<dbReference type="GO" id="GO:0030027">
    <property type="term" value="C:lamellipodium"/>
    <property type="evidence" value="ECO:0007669"/>
    <property type="project" value="UniProtKB-SubCell"/>
</dbReference>
<dbReference type="Pfam" id="PF00018">
    <property type="entry name" value="SH3_1"/>
    <property type="match status" value="1"/>
</dbReference>
<dbReference type="InterPro" id="IPR055251">
    <property type="entry name" value="SOS1_NGEF_PH"/>
</dbReference>
<evidence type="ECO:0000259" key="7">
    <source>
        <dbReference type="PROSITE" id="PS50003"/>
    </source>
</evidence>
<evidence type="ECO:0000259" key="6">
    <source>
        <dbReference type="PROSITE" id="PS50002"/>
    </source>
</evidence>
<dbReference type="GO" id="GO:0005737">
    <property type="term" value="C:cytoplasm"/>
    <property type="evidence" value="ECO:0007669"/>
    <property type="project" value="TreeGrafter"/>
</dbReference>
<sequence>MNDPSPTPKIVKALYNFKGSNNDELWFQKGDIITVTQSIEGGWWEGTLDEKTGWFPSNFVKEVKQDARSGACSPTCGRPGVLPLNKRDSIRTYHDVVLRSLKDTERTFVNDLHLLLQTYLRPLQGDGILSKVEFSQLVGNLEELASTHHSLLAQLEDCTKLSVSQQRVGGIFLKMGPQVQAVYQTYCANHPRAVCVLQKHREELNTFMENKGAPTPGIETLTTGLSKPFSRLDKYPSMLKELERHTESACSETRRQKEVEYEIMNAAIKGWEGEEISKLGDVLLLSHVRVHADNGEKKERIFLLFPHVLLMLSVSSRMSQYVYEGKLPVSGMTVSPLEDTENISYAFEITGSMIDRRVVSCGSNAEKKQWVDTLRQQAKQGPGHIPVKPENLQISGTQPCVSTLATAKSAQNAQVIHPPVMPKPIISTRNADSIVMRMPWSMTCLRPAPPLRPILVGREEVARSPRTGRRLLGAGKRKHDDPKTLEEDAIILKVIEAYCTSAKARHTVNSLDLTKIRLTPNEMRDGRLGPTNYHNNHCDLVLSAIGFDLTTDLDLDNEFSVVEGQGRLLDSDSDGSEHAYVGLEKNPLSGRRVAQRLCCFSYGPTRTIACGFSKL</sequence>
<reference evidence="9" key="1">
    <citation type="journal article" date="2023" name="Mol. Biol. Evol.">
        <title>Third-Generation Sequencing Reveals the Adaptive Role of the Epigenome in Three Deep-Sea Polychaetes.</title>
        <authorList>
            <person name="Perez M."/>
            <person name="Aroh O."/>
            <person name="Sun Y."/>
            <person name="Lan Y."/>
            <person name="Juniper S.K."/>
            <person name="Young C.R."/>
            <person name="Angers B."/>
            <person name="Qian P.Y."/>
        </authorList>
    </citation>
    <scope>NUCLEOTIDE SEQUENCE</scope>
    <source>
        <strain evidence="9">P08H-3</strain>
    </source>
</reference>
<comment type="subcellular location">
    <subcellularLocation>
        <location evidence="1">Cell projection</location>
        <location evidence="1">Lamellipodium</location>
    </subcellularLocation>
</comment>
<dbReference type="Gene3D" id="2.30.30.40">
    <property type="entry name" value="SH3 Domains"/>
    <property type="match status" value="1"/>
</dbReference>
<dbReference type="PANTHER" id="PTHR46026">
    <property type="entry name" value="RHO-TYPE GUANINE NUCLEOTIDE EXCHANGE FACTOR, ISOFORM F"/>
    <property type="match status" value="1"/>
</dbReference>
<dbReference type="PROSITE" id="PS50002">
    <property type="entry name" value="SH3"/>
    <property type="match status" value="1"/>
</dbReference>
<dbReference type="InterPro" id="IPR035899">
    <property type="entry name" value="DBL_dom_sf"/>
</dbReference>
<evidence type="ECO:0000259" key="8">
    <source>
        <dbReference type="PROSITE" id="PS50010"/>
    </source>
</evidence>
<dbReference type="FunFam" id="2.30.30.40:FF:000072">
    <property type="entry name" value="Unconventional Myosin IB"/>
    <property type="match status" value="1"/>
</dbReference>
<keyword evidence="2 5" id="KW-0728">SH3 domain</keyword>
<evidence type="ECO:0000313" key="10">
    <source>
        <dbReference type="Proteomes" id="UP001208570"/>
    </source>
</evidence>
<dbReference type="SMART" id="SM00326">
    <property type="entry name" value="SH3"/>
    <property type="match status" value="1"/>
</dbReference>
<evidence type="ECO:0000256" key="2">
    <source>
        <dbReference type="ARBA" id="ARBA00022443"/>
    </source>
</evidence>
<dbReference type="InterPro" id="IPR011993">
    <property type="entry name" value="PH-like_dom_sf"/>
</dbReference>
<dbReference type="InterPro" id="IPR046376">
    <property type="entry name" value="PH_Cool_Pix"/>
</dbReference>
<dbReference type="SUPFAM" id="SSF48065">
    <property type="entry name" value="DBL homology domain (DH-domain)"/>
    <property type="match status" value="1"/>
</dbReference>
<dbReference type="CDD" id="cd11877">
    <property type="entry name" value="SH3_PIX"/>
    <property type="match status" value="1"/>
</dbReference>
<dbReference type="CDD" id="cd00160">
    <property type="entry name" value="RhoGEF"/>
    <property type="match status" value="1"/>
</dbReference>
<dbReference type="SMART" id="SM00233">
    <property type="entry name" value="PH"/>
    <property type="match status" value="1"/>
</dbReference>
<evidence type="ECO:0000256" key="1">
    <source>
        <dbReference type="ARBA" id="ARBA00004510"/>
    </source>
</evidence>
<keyword evidence="10" id="KW-1185">Reference proteome</keyword>
<proteinExistence type="predicted"/>
<organism evidence="9 10">
    <name type="scientific">Paralvinella palmiformis</name>
    <dbReference type="NCBI Taxonomy" id="53620"/>
    <lineage>
        <taxon>Eukaryota</taxon>
        <taxon>Metazoa</taxon>
        <taxon>Spiralia</taxon>
        <taxon>Lophotrochozoa</taxon>
        <taxon>Annelida</taxon>
        <taxon>Polychaeta</taxon>
        <taxon>Sedentaria</taxon>
        <taxon>Canalipalpata</taxon>
        <taxon>Terebellida</taxon>
        <taxon>Terebelliformia</taxon>
        <taxon>Alvinellidae</taxon>
        <taxon>Paralvinella</taxon>
    </lineage>
</organism>
<dbReference type="PROSITE" id="PS50010">
    <property type="entry name" value="DH_2"/>
    <property type="match status" value="1"/>
</dbReference>
<dbReference type="Pfam" id="PF16614">
    <property type="entry name" value="RhoGEF67_u2"/>
    <property type="match status" value="1"/>
</dbReference>
<dbReference type="SUPFAM" id="SSF50044">
    <property type="entry name" value="SH3-domain"/>
    <property type="match status" value="1"/>
</dbReference>
<comment type="caution">
    <text evidence="9">The sequence shown here is derived from an EMBL/GenBank/DDBJ whole genome shotgun (WGS) entry which is preliminary data.</text>
</comment>